<dbReference type="EMBL" id="DXCF01000038">
    <property type="protein sequence ID" value="HIZ10343.1"/>
    <property type="molecule type" value="Genomic_DNA"/>
</dbReference>
<dbReference type="Pfam" id="PF04239">
    <property type="entry name" value="DUF421"/>
    <property type="match status" value="1"/>
</dbReference>
<evidence type="ECO:0000313" key="9">
    <source>
        <dbReference type="EMBL" id="HIZ10343.1"/>
    </source>
</evidence>
<keyword evidence="5 7" id="KW-1133">Transmembrane helix</keyword>
<dbReference type="AlphaFoldDB" id="A0A9D2D8A9"/>
<dbReference type="InterPro" id="IPR007353">
    <property type="entry name" value="DUF421"/>
</dbReference>
<dbReference type="PANTHER" id="PTHR34582:SF6">
    <property type="entry name" value="UPF0702 TRANSMEMBRANE PROTEIN YCAP"/>
    <property type="match status" value="1"/>
</dbReference>
<protein>
    <submittedName>
        <fullName evidence="9">DUF421 domain-containing protein</fullName>
    </submittedName>
</protein>
<comment type="caution">
    <text evidence="9">The sequence shown here is derived from an EMBL/GenBank/DDBJ whole genome shotgun (WGS) entry which is preliminary data.</text>
</comment>
<organism evidence="9 10">
    <name type="scientific">Candidatus Borkfalkia avicola</name>
    <dbReference type="NCBI Taxonomy" id="2838503"/>
    <lineage>
        <taxon>Bacteria</taxon>
        <taxon>Bacillati</taxon>
        <taxon>Bacillota</taxon>
        <taxon>Clostridia</taxon>
        <taxon>Christensenellales</taxon>
        <taxon>Christensenellaceae</taxon>
        <taxon>Candidatus Borkfalkia</taxon>
    </lineage>
</organism>
<feature type="transmembrane region" description="Helical" evidence="7">
    <location>
        <begin position="6"/>
        <end position="23"/>
    </location>
</feature>
<reference evidence="9" key="2">
    <citation type="submission" date="2021-04" db="EMBL/GenBank/DDBJ databases">
        <authorList>
            <person name="Gilroy R."/>
        </authorList>
    </citation>
    <scope>NUCLEOTIDE SEQUENCE</scope>
    <source>
        <strain evidence="9">CHK192-19661</strain>
    </source>
</reference>
<proteinExistence type="inferred from homology"/>
<evidence type="ECO:0000256" key="3">
    <source>
        <dbReference type="ARBA" id="ARBA00022475"/>
    </source>
</evidence>
<dbReference type="Proteomes" id="UP000824025">
    <property type="component" value="Unassembled WGS sequence"/>
</dbReference>
<feature type="transmembrane region" description="Helical" evidence="7">
    <location>
        <begin position="56"/>
        <end position="76"/>
    </location>
</feature>
<evidence type="ECO:0000313" key="10">
    <source>
        <dbReference type="Proteomes" id="UP000824025"/>
    </source>
</evidence>
<dbReference type="InterPro" id="IPR023090">
    <property type="entry name" value="UPF0702_alpha/beta_dom_sf"/>
</dbReference>
<comment type="subcellular location">
    <subcellularLocation>
        <location evidence="1">Cell membrane</location>
        <topology evidence="1">Multi-pass membrane protein</topology>
    </subcellularLocation>
</comment>
<dbReference type="PANTHER" id="PTHR34582">
    <property type="entry name" value="UPF0702 TRANSMEMBRANE PROTEIN YCAP"/>
    <property type="match status" value="1"/>
</dbReference>
<name>A0A9D2D8A9_9FIRM</name>
<evidence type="ECO:0000256" key="4">
    <source>
        <dbReference type="ARBA" id="ARBA00022692"/>
    </source>
</evidence>
<keyword evidence="4 7" id="KW-0812">Transmembrane</keyword>
<evidence type="ECO:0000256" key="1">
    <source>
        <dbReference type="ARBA" id="ARBA00004651"/>
    </source>
</evidence>
<evidence type="ECO:0000256" key="2">
    <source>
        <dbReference type="ARBA" id="ARBA00006448"/>
    </source>
</evidence>
<evidence type="ECO:0000256" key="5">
    <source>
        <dbReference type="ARBA" id="ARBA00022989"/>
    </source>
</evidence>
<accession>A0A9D2D8A9</accession>
<reference evidence="9" key="1">
    <citation type="journal article" date="2021" name="PeerJ">
        <title>Extensive microbial diversity within the chicken gut microbiome revealed by metagenomics and culture.</title>
        <authorList>
            <person name="Gilroy R."/>
            <person name="Ravi A."/>
            <person name="Getino M."/>
            <person name="Pursley I."/>
            <person name="Horton D.L."/>
            <person name="Alikhan N.F."/>
            <person name="Baker D."/>
            <person name="Gharbi K."/>
            <person name="Hall N."/>
            <person name="Watson M."/>
            <person name="Adriaenssens E.M."/>
            <person name="Foster-Nyarko E."/>
            <person name="Jarju S."/>
            <person name="Secka A."/>
            <person name="Antonio M."/>
            <person name="Oren A."/>
            <person name="Chaudhuri R.R."/>
            <person name="La Ragione R."/>
            <person name="Hildebrand F."/>
            <person name="Pallen M.J."/>
        </authorList>
    </citation>
    <scope>NUCLEOTIDE SEQUENCE</scope>
    <source>
        <strain evidence="9">CHK192-19661</strain>
    </source>
</reference>
<feature type="domain" description="YetF C-terminal" evidence="8">
    <location>
        <begin position="80"/>
        <end position="202"/>
    </location>
</feature>
<gene>
    <name evidence="9" type="ORF">H9726_07635</name>
</gene>
<evidence type="ECO:0000256" key="6">
    <source>
        <dbReference type="ARBA" id="ARBA00023136"/>
    </source>
</evidence>
<sequence>MGLIFLRTAIIFIVLLAVMRLMGKRQIGEMQPFELVITLLIAELACIPMADTSVPLLYGIVSMLTIFLLHQLTLLIDLRCKPFKALVGGKPSIVINKNGIDVSQLKKNHLDLSDLIESMRTAGYFSLDEVAYALYEANGQFTAMPREDAPREKKVSLPVIIIDEGKYEEKNLSLTKTDRSFFENILRGQGIRDARRVFVLTLDGTGKIYLQCKGEKYRSFRTALPEGSSW</sequence>
<dbReference type="GO" id="GO:0005886">
    <property type="term" value="C:plasma membrane"/>
    <property type="evidence" value="ECO:0007669"/>
    <property type="project" value="UniProtKB-SubCell"/>
</dbReference>
<keyword evidence="3" id="KW-1003">Cell membrane</keyword>
<comment type="similarity">
    <text evidence="2">Belongs to the UPF0702 family.</text>
</comment>
<keyword evidence="6 7" id="KW-0472">Membrane</keyword>
<evidence type="ECO:0000259" key="8">
    <source>
        <dbReference type="Pfam" id="PF04239"/>
    </source>
</evidence>
<dbReference type="Gene3D" id="3.30.240.20">
    <property type="entry name" value="bsu07140 like domains"/>
    <property type="match status" value="2"/>
</dbReference>
<evidence type="ECO:0000256" key="7">
    <source>
        <dbReference type="SAM" id="Phobius"/>
    </source>
</evidence>